<reference evidence="2 3" key="2">
    <citation type="journal article" date="2015" name="Biomed. Res. Int.">
        <title>Effects of Arsenite Resistance on the Growth and Functional Gene Expression of Leptospirillum ferriphilum and Acidithiobacillus thiooxidans in Pure Culture and Coculture.</title>
        <authorList>
            <person name="Jiang H."/>
            <person name="Liang Y."/>
            <person name="Yin H."/>
            <person name="Xiao Y."/>
            <person name="Guo X."/>
            <person name="Xu Y."/>
            <person name="Hu Q."/>
            <person name="Liu H."/>
            <person name="Liu X."/>
        </authorList>
    </citation>
    <scope>NUCLEOTIDE SEQUENCE [LARGE SCALE GENOMIC DNA]</scope>
    <source>
        <strain evidence="2 3">YSK</strain>
    </source>
</reference>
<evidence type="ECO:0008006" key="4">
    <source>
        <dbReference type="Google" id="ProtNLM"/>
    </source>
</evidence>
<sequence length="196" mass="23073">MTDWRTSLGSLSNRHLLPIKLKWEQLSRREKRLLSVLGTILALYLLQVSVETFLMTPYHRYRDEESSLRSDIFQALALSREIRQSQEKIRERSRTLAADRGGFSLISYLEQEADRTHIRSSVTQMTPRSLPPDGNYHTTLVSIRIEKVDLPHILVFLARLERSRHLIRITRITLERRFDQHRLLDVRIDVQSIQSS</sequence>
<name>A0A059XP23_9BACT</name>
<dbReference type="HOGENOM" id="CLU_1388737_0_0_0"/>
<dbReference type="EMBL" id="CP007243">
    <property type="protein sequence ID" value="AIA30274.1"/>
    <property type="molecule type" value="Genomic_DNA"/>
</dbReference>
<evidence type="ECO:0000313" key="3">
    <source>
        <dbReference type="Proteomes" id="UP000027059"/>
    </source>
</evidence>
<dbReference type="GO" id="GO:0015627">
    <property type="term" value="C:type II protein secretion system complex"/>
    <property type="evidence" value="ECO:0007669"/>
    <property type="project" value="InterPro"/>
</dbReference>
<keyword evidence="1" id="KW-1133">Transmembrane helix</keyword>
<dbReference type="Pfam" id="PF04612">
    <property type="entry name" value="T2SSM"/>
    <property type="match status" value="1"/>
</dbReference>
<keyword evidence="1" id="KW-0812">Transmembrane</keyword>
<dbReference type="RefSeq" id="WP_014960704.1">
    <property type="nucleotide sequence ID" value="NZ_CP007243.1"/>
</dbReference>
<proteinExistence type="predicted"/>
<organism evidence="2 3">
    <name type="scientific">Leptospirillum ferriphilum YSK</name>
    <dbReference type="NCBI Taxonomy" id="1441628"/>
    <lineage>
        <taxon>Bacteria</taxon>
        <taxon>Pseudomonadati</taxon>
        <taxon>Nitrospirota</taxon>
        <taxon>Nitrospiria</taxon>
        <taxon>Nitrospirales</taxon>
        <taxon>Nitrospiraceae</taxon>
        <taxon>Leptospirillum</taxon>
    </lineage>
</organism>
<keyword evidence="1" id="KW-0472">Membrane</keyword>
<dbReference type="GO" id="GO:0015628">
    <property type="term" value="P:protein secretion by the type II secretion system"/>
    <property type="evidence" value="ECO:0007669"/>
    <property type="project" value="InterPro"/>
</dbReference>
<dbReference type="AlphaFoldDB" id="A0A059XP23"/>
<accession>A0A059XP23</accession>
<dbReference type="KEGG" id="lfp:Y981_04245"/>
<dbReference type="Proteomes" id="UP000027059">
    <property type="component" value="Chromosome"/>
</dbReference>
<dbReference type="OrthoDB" id="9814854at2"/>
<evidence type="ECO:0000256" key="1">
    <source>
        <dbReference type="SAM" id="Phobius"/>
    </source>
</evidence>
<protein>
    <recommendedName>
        <fullName evidence="4">General secretion pathway protein M</fullName>
    </recommendedName>
</protein>
<evidence type="ECO:0000313" key="2">
    <source>
        <dbReference type="EMBL" id="AIA30274.1"/>
    </source>
</evidence>
<dbReference type="InterPro" id="IPR007690">
    <property type="entry name" value="T2SS_GspM"/>
</dbReference>
<keyword evidence="3" id="KW-1185">Reference proteome</keyword>
<gene>
    <name evidence="2" type="ORF">Y981_04245</name>
</gene>
<feature type="transmembrane region" description="Helical" evidence="1">
    <location>
        <begin position="33"/>
        <end position="54"/>
    </location>
</feature>
<reference evidence="3" key="1">
    <citation type="submission" date="2014-02" db="EMBL/GenBank/DDBJ databases">
        <title>Complete genome sequence and comparative genomic analysis of the nitrogen-fixing bacterium Leptospirillum ferriphilum YSK.</title>
        <authorList>
            <person name="Guo X."/>
            <person name="Yin H."/>
            <person name="Liang Y."/>
            <person name="Hu Q."/>
            <person name="Ma L."/>
            <person name="Xiao Y."/>
            <person name="Zhang X."/>
            <person name="Qiu G."/>
            <person name="Liu X."/>
        </authorList>
    </citation>
    <scope>NUCLEOTIDE SEQUENCE [LARGE SCALE GENOMIC DNA]</scope>
    <source>
        <strain evidence="3">YSK</strain>
    </source>
</reference>